<dbReference type="Proteomes" id="UP001152484">
    <property type="component" value="Unassembled WGS sequence"/>
</dbReference>
<name>A0A9P1ELB2_CUSEU</name>
<evidence type="ECO:0000313" key="2">
    <source>
        <dbReference type="EMBL" id="CAH9114613.1"/>
    </source>
</evidence>
<sequence>MLLSSFKPVVCCLPSSSRSRLTPVDATPASNLRLNSHVSSFSHQNIQYETPMIISRRDIMSVMWLAASGLFTPMAKPAKALELEEANLKKSPFSQFLEAIKDKVGLSMPKSDVDDNELKTGAETRELSKLKTEGDDV</sequence>
<evidence type="ECO:0000313" key="3">
    <source>
        <dbReference type="Proteomes" id="UP001152484"/>
    </source>
</evidence>
<dbReference type="AlphaFoldDB" id="A0A9P1ELB2"/>
<feature type="region of interest" description="Disordered" evidence="1">
    <location>
        <begin position="107"/>
        <end position="137"/>
    </location>
</feature>
<comment type="caution">
    <text evidence="2">The sequence shown here is derived from an EMBL/GenBank/DDBJ whole genome shotgun (WGS) entry which is preliminary data.</text>
</comment>
<reference evidence="2" key="1">
    <citation type="submission" date="2022-07" db="EMBL/GenBank/DDBJ databases">
        <authorList>
            <person name="Macas J."/>
            <person name="Novak P."/>
            <person name="Neumann P."/>
        </authorList>
    </citation>
    <scope>NUCLEOTIDE SEQUENCE</scope>
</reference>
<dbReference type="EMBL" id="CAMAPE010000065">
    <property type="protein sequence ID" value="CAH9114613.1"/>
    <property type="molecule type" value="Genomic_DNA"/>
</dbReference>
<keyword evidence="3" id="KW-1185">Reference proteome</keyword>
<dbReference type="OrthoDB" id="1298306at2759"/>
<protein>
    <submittedName>
        <fullName evidence="2">Uncharacterized protein</fullName>
    </submittedName>
</protein>
<gene>
    <name evidence="2" type="ORF">CEURO_LOCUS20459</name>
</gene>
<accession>A0A9P1ELB2</accession>
<proteinExistence type="predicted"/>
<evidence type="ECO:0000256" key="1">
    <source>
        <dbReference type="SAM" id="MobiDB-lite"/>
    </source>
</evidence>
<feature type="compositionally biased region" description="Basic and acidic residues" evidence="1">
    <location>
        <begin position="111"/>
        <end position="137"/>
    </location>
</feature>
<organism evidence="2 3">
    <name type="scientific">Cuscuta europaea</name>
    <name type="common">European dodder</name>
    <dbReference type="NCBI Taxonomy" id="41803"/>
    <lineage>
        <taxon>Eukaryota</taxon>
        <taxon>Viridiplantae</taxon>
        <taxon>Streptophyta</taxon>
        <taxon>Embryophyta</taxon>
        <taxon>Tracheophyta</taxon>
        <taxon>Spermatophyta</taxon>
        <taxon>Magnoliopsida</taxon>
        <taxon>eudicotyledons</taxon>
        <taxon>Gunneridae</taxon>
        <taxon>Pentapetalae</taxon>
        <taxon>asterids</taxon>
        <taxon>lamiids</taxon>
        <taxon>Solanales</taxon>
        <taxon>Convolvulaceae</taxon>
        <taxon>Cuscuteae</taxon>
        <taxon>Cuscuta</taxon>
        <taxon>Cuscuta subgen. Cuscuta</taxon>
    </lineage>
</organism>